<gene>
    <name evidence="1" type="ORF">GOTRE_125_01980</name>
</gene>
<reference evidence="1 2" key="1">
    <citation type="submission" date="2012-02" db="EMBL/GenBank/DDBJ databases">
        <title>Whole genome shotgun sequence of Gordonia terrae NBRC 100016.</title>
        <authorList>
            <person name="Takarada H."/>
            <person name="Hosoyama A."/>
            <person name="Tsuchikane K."/>
            <person name="Katsumata H."/>
            <person name="Yamazaki S."/>
            <person name="Fujita N."/>
        </authorList>
    </citation>
    <scope>NUCLEOTIDE SEQUENCE [LARGE SCALE GENOMIC DNA]</scope>
    <source>
        <strain evidence="1 2">NBRC 100016</strain>
    </source>
</reference>
<dbReference type="GeneID" id="32690639"/>
<evidence type="ECO:0000313" key="1">
    <source>
        <dbReference type="EMBL" id="GAB45560.1"/>
    </source>
</evidence>
<sequence>MANIYLKLLNDAKQLPAAYRAMGTRAGTFTDSRNGRSITGWNICQFVYKHNTDGDEWWTNEYCLLVDEAGNLWEYYKGDQYEPHATPERSSSVNLNMVDGEQLRMWHTNGWDFAKMKRSIEAMV</sequence>
<protein>
    <submittedName>
        <fullName evidence="1">Uncharacterized protein</fullName>
    </submittedName>
</protein>
<comment type="caution">
    <text evidence="1">The sequence shown here is derived from an EMBL/GenBank/DDBJ whole genome shotgun (WGS) entry which is preliminary data.</text>
</comment>
<name>A0ABQ0HI61_9ACTN</name>
<keyword evidence="2" id="KW-1185">Reference proteome</keyword>
<evidence type="ECO:0000313" key="2">
    <source>
        <dbReference type="Proteomes" id="UP000004881"/>
    </source>
</evidence>
<dbReference type="EMBL" id="BAFD01000091">
    <property type="protein sequence ID" value="GAB45560.1"/>
    <property type="molecule type" value="Genomic_DNA"/>
</dbReference>
<accession>A0ABQ0HI61</accession>
<organism evidence="1 2">
    <name type="scientific">Gordonia terrae NBRC 100016</name>
    <dbReference type="NCBI Taxonomy" id="1089454"/>
    <lineage>
        <taxon>Bacteria</taxon>
        <taxon>Bacillati</taxon>
        <taxon>Actinomycetota</taxon>
        <taxon>Actinomycetes</taxon>
        <taxon>Mycobacteriales</taxon>
        <taxon>Gordoniaceae</taxon>
        <taxon>Gordonia</taxon>
    </lineage>
</organism>
<dbReference type="RefSeq" id="WP_004022436.1">
    <property type="nucleotide sequence ID" value="NZ_BAFD01000091.1"/>
</dbReference>
<dbReference type="Proteomes" id="UP000004881">
    <property type="component" value="Unassembled WGS sequence"/>
</dbReference>
<proteinExistence type="predicted"/>